<proteinExistence type="predicted"/>
<reference evidence="1 2" key="1">
    <citation type="submission" date="2019-05" db="EMBL/GenBank/DDBJ databases">
        <title>Draft genome sequence of Actinomadura sp. 14C53.</title>
        <authorList>
            <person name="Saricaoglu S."/>
            <person name="Isik K."/>
        </authorList>
    </citation>
    <scope>NUCLEOTIDE SEQUENCE [LARGE SCALE GENOMIC DNA]</scope>
    <source>
        <strain evidence="1 2">14C53</strain>
    </source>
</reference>
<gene>
    <name evidence="1" type="ORF">ETD83_17545</name>
</gene>
<keyword evidence="2" id="KW-1185">Reference proteome</keyword>
<accession>A0A5C4JBV2</accession>
<dbReference type="Proteomes" id="UP000309174">
    <property type="component" value="Unassembled WGS sequence"/>
</dbReference>
<evidence type="ECO:0000313" key="1">
    <source>
        <dbReference type="EMBL" id="TMR00142.1"/>
    </source>
</evidence>
<dbReference type="RefSeq" id="WP_138646199.1">
    <property type="nucleotide sequence ID" value="NZ_VCKW01000081.1"/>
</dbReference>
<protein>
    <submittedName>
        <fullName evidence="1">Uncharacterized protein</fullName>
    </submittedName>
</protein>
<sequence>MRTAIWDEDAGLWSTLRTLVGAMRTGDDYDFTELLALLRTLVGAMRTGTGKTRAEGFMLRTLVGAMRTPR</sequence>
<dbReference type="AlphaFoldDB" id="A0A5C4JBV2"/>
<organism evidence="1 2">
    <name type="scientific">Actinomadura soli</name>
    <dbReference type="NCBI Taxonomy" id="2508997"/>
    <lineage>
        <taxon>Bacteria</taxon>
        <taxon>Bacillati</taxon>
        <taxon>Actinomycetota</taxon>
        <taxon>Actinomycetes</taxon>
        <taxon>Streptosporangiales</taxon>
        <taxon>Thermomonosporaceae</taxon>
        <taxon>Actinomadura</taxon>
    </lineage>
</organism>
<comment type="caution">
    <text evidence="1">The sequence shown here is derived from an EMBL/GenBank/DDBJ whole genome shotgun (WGS) entry which is preliminary data.</text>
</comment>
<name>A0A5C4JBV2_9ACTN</name>
<dbReference type="EMBL" id="VCKW01000081">
    <property type="protein sequence ID" value="TMR00142.1"/>
    <property type="molecule type" value="Genomic_DNA"/>
</dbReference>
<evidence type="ECO:0000313" key="2">
    <source>
        <dbReference type="Proteomes" id="UP000309174"/>
    </source>
</evidence>